<feature type="non-terminal residue" evidence="1">
    <location>
        <position position="78"/>
    </location>
</feature>
<sequence length="78" mass="8949">MAILTDTLKPKLKHPFPLGNRFWKDPKTGLIIPKHADENIVWKEKLLLQAENDTILQTDLLAACAESLLYFVNAFVWT</sequence>
<evidence type="ECO:0000313" key="1">
    <source>
        <dbReference type="EMBL" id="KKL21841.1"/>
    </source>
</evidence>
<organism evidence="1">
    <name type="scientific">marine sediment metagenome</name>
    <dbReference type="NCBI Taxonomy" id="412755"/>
    <lineage>
        <taxon>unclassified sequences</taxon>
        <taxon>metagenomes</taxon>
        <taxon>ecological metagenomes</taxon>
    </lineage>
</organism>
<gene>
    <name evidence="1" type="ORF">LCGC14_2441380</name>
</gene>
<dbReference type="EMBL" id="LAZR01037579">
    <property type="protein sequence ID" value="KKL21841.1"/>
    <property type="molecule type" value="Genomic_DNA"/>
</dbReference>
<dbReference type="AlphaFoldDB" id="A0A0F9DVX0"/>
<proteinExistence type="predicted"/>
<accession>A0A0F9DVX0</accession>
<name>A0A0F9DVX0_9ZZZZ</name>
<reference evidence="1" key="1">
    <citation type="journal article" date="2015" name="Nature">
        <title>Complex archaea that bridge the gap between prokaryotes and eukaryotes.</title>
        <authorList>
            <person name="Spang A."/>
            <person name="Saw J.H."/>
            <person name="Jorgensen S.L."/>
            <person name="Zaremba-Niedzwiedzka K."/>
            <person name="Martijn J."/>
            <person name="Lind A.E."/>
            <person name="van Eijk R."/>
            <person name="Schleper C."/>
            <person name="Guy L."/>
            <person name="Ettema T.J."/>
        </authorList>
    </citation>
    <scope>NUCLEOTIDE SEQUENCE</scope>
</reference>
<protein>
    <submittedName>
        <fullName evidence="1">Uncharacterized protein</fullName>
    </submittedName>
</protein>
<comment type="caution">
    <text evidence="1">The sequence shown here is derived from an EMBL/GenBank/DDBJ whole genome shotgun (WGS) entry which is preliminary data.</text>
</comment>